<dbReference type="NCBIfam" id="NF001095">
    <property type="entry name" value="PRK00124.1"/>
    <property type="match status" value="1"/>
</dbReference>
<dbReference type="CDD" id="cd18720">
    <property type="entry name" value="PIN_YqxD-like"/>
    <property type="match status" value="1"/>
</dbReference>
<evidence type="ECO:0000313" key="4">
    <source>
        <dbReference type="Proteomes" id="UP001595741"/>
    </source>
</evidence>
<evidence type="ECO:0000256" key="2">
    <source>
        <dbReference type="HAMAP-Rule" id="MF_00489"/>
    </source>
</evidence>
<sequence>MTIWVDADACPGVIKDILFRAAERTGVATVLVANQLLRVPPSPHIRALQVPAGFDVADNHIAQQAQPGDIVVTADIPLAAQVVAKGALALNPRGELYSDATIREALALRNFMTELRDSGVQTGGPAAFSQRDRANFAAQLDKLLHKLAAKR</sequence>
<gene>
    <name evidence="3" type="ORF">ACFOLG_02500</name>
</gene>
<comment type="similarity">
    <text evidence="1 2">Belongs to the UPF0178 family.</text>
</comment>
<dbReference type="HAMAP" id="MF_00489">
    <property type="entry name" value="UPF0178"/>
    <property type="match status" value="1"/>
</dbReference>
<protein>
    <recommendedName>
        <fullName evidence="2">UPF0178 protein ACFOLG_02500</fullName>
    </recommendedName>
</protein>
<keyword evidence="4" id="KW-1185">Reference proteome</keyword>
<name>A0ABV7RF96_9NEIS</name>
<evidence type="ECO:0000256" key="1">
    <source>
        <dbReference type="ARBA" id="ARBA00008522"/>
    </source>
</evidence>
<comment type="caution">
    <text evidence="3">The sequence shown here is derived from an EMBL/GenBank/DDBJ whole genome shotgun (WGS) entry which is preliminary data.</text>
</comment>
<reference evidence="4" key="1">
    <citation type="journal article" date="2019" name="Int. J. Syst. Evol. Microbiol.">
        <title>The Global Catalogue of Microorganisms (GCM) 10K type strain sequencing project: providing services to taxonomists for standard genome sequencing and annotation.</title>
        <authorList>
            <consortium name="The Broad Institute Genomics Platform"/>
            <consortium name="The Broad Institute Genome Sequencing Center for Infectious Disease"/>
            <person name="Wu L."/>
            <person name="Ma J."/>
        </authorList>
    </citation>
    <scope>NUCLEOTIDE SEQUENCE [LARGE SCALE GENOMIC DNA]</scope>
    <source>
        <strain evidence="4">KCTC 42742</strain>
    </source>
</reference>
<organism evidence="3 4">
    <name type="scientific">Vogesella facilis</name>
    <dbReference type="NCBI Taxonomy" id="1655232"/>
    <lineage>
        <taxon>Bacteria</taxon>
        <taxon>Pseudomonadati</taxon>
        <taxon>Pseudomonadota</taxon>
        <taxon>Betaproteobacteria</taxon>
        <taxon>Neisseriales</taxon>
        <taxon>Chromobacteriaceae</taxon>
        <taxon>Vogesella</taxon>
    </lineage>
</organism>
<accession>A0ABV7RF96</accession>
<dbReference type="Pfam" id="PF02639">
    <property type="entry name" value="DUF188"/>
    <property type="match status" value="1"/>
</dbReference>
<dbReference type="PANTHER" id="PTHR35146:SF1">
    <property type="entry name" value="UPF0178 PROTEIN YAII"/>
    <property type="match status" value="1"/>
</dbReference>
<dbReference type="EMBL" id="JBHRXN010000006">
    <property type="protein sequence ID" value="MFC3531046.1"/>
    <property type="molecule type" value="Genomic_DNA"/>
</dbReference>
<dbReference type="PANTHER" id="PTHR35146">
    <property type="entry name" value="UPF0178 PROTEIN YAII"/>
    <property type="match status" value="1"/>
</dbReference>
<evidence type="ECO:0000313" key="3">
    <source>
        <dbReference type="EMBL" id="MFC3531046.1"/>
    </source>
</evidence>
<proteinExistence type="inferred from homology"/>
<dbReference type="Proteomes" id="UP001595741">
    <property type="component" value="Unassembled WGS sequence"/>
</dbReference>
<dbReference type="RefSeq" id="WP_088966823.1">
    <property type="nucleotide sequence ID" value="NZ_JBHRXN010000006.1"/>
</dbReference>
<dbReference type="InterPro" id="IPR003791">
    <property type="entry name" value="UPF0178"/>
</dbReference>